<feature type="compositionally biased region" description="Polar residues" evidence="1">
    <location>
        <begin position="195"/>
        <end position="204"/>
    </location>
</feature>
<dbReference type="Proteomes" id="UP000242287">
    <property type="component" value="Unassembled WGS sequence"/>
</dbReference>
<feature type="region of interest" description="Disordered" evidence="1">
    <location>
        <begin position="195"/>
        <end position="223"/>
    </location>
</feature>
<sequence>MIIDKADPPPRYLPPSSSKMSFSTLPPHILLHIIYRTFPQTTGLNSIERLRKTQYWLSTNLRLVNRAFYIACMHVLRSTYLPHYLALVRTPYTSDPFPAQSDVLSTTPTPSFSPGGTQTTTYTSPLLSSQRESAVLDLFIALKVREDAWADDTELHLERSESFKDLFDYNQPRSRLEDLVRIYGIRDSVITLQPVTPLSPSATSPRPIATLPSSMKTQSPPPRSFTQSLFSFISSSPKPSAPPAAKSASKPKSVTPIPFSLISISFTLRKVGLVLTTAQGKRTIIELQRSREDKLEATAHTLVSQLRMWLNDGGRI</sequence>
<evidence type="ECO:0008006" key="4">
    <source>
        <dbReference type="Google" id="ProtNLM"/>
    </source>
</evidence>
<proteinExistence type="predicted"/>
<feature type="region of interest" description="Disordered" evidence="1">
    <location>
        <begin position="99"/>
        <end position="124"/>
    </location>
</feature>
<evidence type="ECO:0000313" key="3">
    <source>
        <dbReference type="Proteomes" id="UP000242287"/>
    </source>
</evidence>
<dbReference type="OrthoDB" id="2536866at2759"/>
<name>A0A2A9NGJ5_9AGAR</name>
<feature type="compositionally biased region" description="Polar residues" evidence="1">
    <location>
        <begin position="211"/>
        <end position="223"/>
    </location>
</feature>
<organism evidence="2 3">
    <name type="scientific">Amanita thiersii Skay4041</name>
    <dbReference type="NCBI Taxonomy" id="703135"/>
    <lineage>
        <taxon>Eukaryota</taxon>
        <taxon>Fungi</taxon>
        <taxon>Dikarya</taxon>
        <taxon>Basidiomycota</taxon>
        <taxon>Agaricomycotina</taxon>
        <taxon>Agaricomycetes</taxon>
        <taxon>Agaricomycetidae</taxon>
        <taxon>Agaricales</taxon>
        <taxon>Pluteineae</taxon>
        <taxon>Amanitaceae</taxon>
        <taxon>Amanita</taxon>
    </lineage>
</organism>
<evidence type="ECO:0000313" key="2">
    <source>
        <dbReference type="EMBL" id="PFH50125.1"/>
    </source>
</evidence>
<gene>
    <name evidence="2" type="ORF">AMATHDRAFT_61786</name>
</gene>
<dbReference type="EMBL" id="KZ302011">
    <property type="protein sequence ID" value="PFH50125.1"/>
    <property type="molecule type" value="Genomic_DNA"/>
</dbReference>
<feature type="compositionally biased region" description="Low complexity" evidence="1">
    <location>
        <begin position="105"/>
        <end position="121"/>
    </location>
</feature>
<evidence type="ECO:0000256" key="1">
    <source>
        <dbReference type="SAM" id="MobiDB-lite"/>
    </source>
</evidence>
<accession>A0A2A9NGJ5</accession>
<feature type="region of interest" description="Disordered" evidence="1">
    <location>
        <begin position="1"/>
        <end position="20"/>
    </location>
</feature>
<reference evidence="2 3" key="1">
    <citation type="submission" date="2014-02" db="EMBL/GenBank/DDBJ databases">
        <title>Transposable element dynamics among asymbiotic and ectomycorrhizal Amanita fungi.</title>
        <authorList>
            <consortium name="DOE Joint Genome Institute"/>
            <person name="Hess J."/>
            <person name="Skrede I."/>
            <person name="Wolfe B."/>
            <person name="LaButti K."/>
            <person name="Ohm R.A."/>
            <person name="Grigoriev I.V."/>
            <person name="Pringle A."/>
        </authorList>
    </citation>
    <scope>NUCLEOTIDE SEQUENCE [LARGE SCALE GENOMIC DNA]</scope>
    <source>
        <strain evidence="2 3">SKay4041</strain>
    </source>
</reference>
<protein>
    <recommendedName>
        <fullName evidence="4">F-box domain-containing protein</fullName>
    </recommendedName>
</protein>
<dbReference type="STRING" id="703135.A0A2A9NGJ5"/>
<dbReference type="AlphaFoldDB" id="A0A2A9NGJ5"/>
<keyword evidence="3" id="KW-1185">Reference proteome</keyword>